<name>A0A0A1TFD5_9HYPO</name>
<dbReference type="SMART" id="SM00577">
    <property type="entry name" value="CPDc"/>
    <property type="match status" value="1"/>
</dbReference>
<gene>
    <name evidence="3" type="ORF">VHEMI04818</name>
</gene>
<dbReference type="InterPro" id="IPR050365">
    <property type="entry name" value="TIM50"/>
</dbReference>
<dbReference type="OrthoDB" id="277011at2759"/>
<dbReference type="InterPro" id="IPR004274">
    <property type="entry name" value="FCP1_dom"/>
</dbReference>
<proteinExistence type="predicted"/>
<dbReference type="InterPro" id="IPR011948">
    <property type="entry name" value="Dullard_phosphatase"/>
</dbReference>
<dbReference type="InterPro" id="IPR023214">
    <property type="entry name" value="HAD_sf"/>
</dbReference>
<dbReference type="HOGENOM" id="CLU_020262_2_1_1"/>
<dbReference type="PANTHER" id="PTHR12210">
    <property type="entry name" value="DULLARD PROTEIN PHOSPHATASE"/>
    <property type="match status" value="1"/>
</dbReference>
<feature type="compositionally biased region" description="Polar residues" evidence="1">
    <location>
        <begin position="137"/>
        <end position="167"/>
    </location>
</feature>
<dbReference type="GO" id="GO:0016791">
    <property type="term" value="F:phosphatase activity"/>
    <property type="evidence" value="ECO:0007669"/>
    <property type="project" value="InterPro"/>
</dbReference>
<protein>
    <submittedName>
        <fullName evidence="3">Putative NLI interacting factor</fullName>
    </submittedName>
</protein>
<organism evidence="3 4">
    <name type="scientific">[Torrubiella] hemipterigena</name>
    <dbReference type="NCBI Taxonomy" id="1531966"/>
    <lineage>
        <taxon>Eukaryota</taxon>
        <taxon>Fungi</taxon>
        <taxon>Dikarya</taxon>
        <taxon>Ascomycota</taxon>
        <taxon>Pezizomycotina</taxon>
        <taxon>Sordariomycetes</taxon>
        <taxon>Hypocreomycetidae</taxon>
        <taxon>Hypocreales</taxon>
        <taxon>Clavicipitaceae</taxon>
        <taxon>Clavicipitaceae incertae sedis</taxon>
        <taxon>'Torrubiella' clade</taxon>
    </lineage>
</organism>
<dbReference type="STRING" id="1531966.A0A0A1TFD5"/>
<evidence type="ECO:0000259" key="2">
    <source>
        <dbReference type="PROSITE" id="PS50969"/>
    </source>
</evidence>
<sequence>MPKSDDGAHIKTGQGLLKVPSRSSSQPKTTHSIGTAASSAVTIGGSHSSIARTSKESNGSYVEMASNGNESGPRPNQNTEHNAPGLHTQPSSPSTTEQKQKKKKGGFLSFLGCCGAPDIEDGADGEDENVHKLETLPQRTTTSKPRNQAVNDNNSRYTADKTQQGLNATEGETRAENSQSVDAEQAPVDQKQTGVVDPVNTVDESTGAAEQRHVSKDDDQIIQDTANAHAYATQDDSEEQQNRTIPPPPPGPGPVATSEVESGESRKWLLPPVAPEHKGRKCLVLDLDETLVHSSFKILHHADITIPVEIEGNYHNVYAIKRPGVDEFMKRVGELYEVVVFTASVSKYGDPLMDKLDIHNVIHHRLFRESCYNHQGNYVKDLSQIGRDLKDTIIIDNSPTSYIFHPQHAVPISSWFSDAHDNELLDLIPVLEDLAGPNVSDVSLVLDVTL</sequence>
<dbReference type="GO" id="GO:0045944">
    <property type="term" value="P:positive regulation of transcription by RNA polymerase II"/>
    <property type="evidence" value="ECO:0007669"/>
    <property type="project" value="UniProtKB-ARBA"/>
</dbReference>
<dbReference type="PROSITE" id="PS50969">
    <property type="entry name" value="FCP1"/>
    <property type="match status" value="1"/>
</dbReference>
<evidence type="ECO:0000313" key="4">
    <source>
        <dbReference type="Proteomes" id="UP000039046"/>
    </source>
</evidence>
<dbReference type="FunFam" id="3.40.50.1000:FF:000043">
    <property type="entry name" value="General stress response phosphoprotein phosphatase Psr1/2"/>
    <property type="match status" value="1"/>
</dbReference>
<dbReference type="InterPro" id="IPR036412">
    <property type="entry name" value="HAD-like_sf"/>
</dbReference>
<feature type="region of interest" description="Disordered" evidence="1">
    <location>
        <begin position="1"/>
        <end position="104"/>
    </location>
</feature>
<reference evidence="3 4" key="1">
    <citation type="journal article" date="2015" name="Genome Announc.">
        <title>Draft Genome Sequence and Gene Annotation of the Entomopathogenic Fungus Verticillium hemipterigenum.</title>
        <authorList>
            <person name="Horn F."/>
            <person name="Habel A."/>
            <person name="Scharf D.H."/>
            <person name="Dworschak J."/>
            <person name="Brakhage A.A."/>
            <person name="Guthke R."/>
            <person name="Hertweck C."/>
            <person name="Linde J."/>
        </authorList>
    </citation>
    <scope>NUCLEOTIDE SEQUENCE [LARGE SCALE GENOMIC DNA]</scope>
</reference>
<dbReference type="GO" id="GO:0034198">
    <property type="term" value="P:cellular response to amino acid starvation"/>
    <property type="evidence" value="ECO:0007669"/>
    <property type="project" value="UniProtKB-ARBA"/>
</dbReference>
<evidence type="ECO:0000313" key="3">
    <source>
        <dbReference type="EMBL" id="CEJ88778.1"/>
    </source>
</evidence>
<accession>A0A0A1TFD5</accession>
<keyword evidence="4" id="KW-1185">Reference proteome</keyword>
<evidence type="ECO:0000256" key="1">
    <source>
        <dbReference type="SAM" id="MobiDB-lite"/>
    </source>
</evidence>
<dbReference type="SUPFAM" id="SSF56784">
    <property type="entry name" value="HAD-like"/>
    <property type="match status" value="1"/>
</dbReference>
<dbReference type="AlphaFoldDB" id="A0A0A1TFD5"/>
<dbReference type="GO" id="GO:0009651">
    <property type="term" value="P:response to salt stress"/>
    <property type="evidence" value="ECO:0007669"/>
    <property type="project" value="UniProtKB-ARBA"/>
</dbReference>
<dbReference type="Proteomes" id="UP000039046">
    <property type="component" value="Unassembled WGS sequence"/>
</dbReference>
<dbReference type="Pfam" id="PF03031">
    <property type="entry name" value="NIF"/>
    <property type="match status" value="1"/>
</dbReference>
<feature type="compositionally biased region" description="Polar residues" evidence="1">
    <location>
        <begin position="21"/>
        <end position="81"/>
    </location>
</feature>
<feature type="compositionally biased region" description="Polar residues" evidence="1">
    <location>
        <begin position="88"/>
        <end position="97"/>
    </location>
</feature>
<dbReference type="NCBIfam" id="TIGR02251">
    <property type="entry name" value="HIF-SF_euk"/>
    <property type="match status" value="1"/>
</dbReference>
<dbReference type="EMBL" id="CDHN01000002">
    <property type="protein sequence ID" value="CEJ88778.1"/>
    <property type="molecule type" value="Genomic_DNA"/>
</dbReference>
<feature type="region of interest" description="Disordered" evidence="1">
    <location>
        <begin position="134"/>
        <end position="218"/>
    </location>
</feature>
<dbReference type="GO" id="GO:1904262">
    <property type="term" value="P:negative regulation of TORC1 signaling"/>
    <property type="evidence" value="ECO:0007669"/>
    <property type="project" value="UniProtKB-ARBA"/>
</dbReference>
<dbReference type="CDD" id="cd07521">
    <property type="entry name" value="HAD_FCP1-like"/>
    <property type="match status" value="1"/>
</dbReference>
<dbReference type="Gene3D" id="3.40.50.1000">
    <property type="entry name" value="HAD superfamily/HAD-like"/>
    <property type="match status" value="1"/>
</dbReference>
<feature type="region of interest" description="Disordered" evidence="1">
    <location>
        <begin position="230"/>
        <end position="265"/>
    </location>
</feature>
<feature type="domain" description="FCP1 homology" evidence="2">
    <location>
        <begin position="276"/>
        <end position="434"/>
    </location>
</feature>